<dbReference type="InterPro" id="IPR004910">
    <property type="entry name" value="Yippee/Mis18/Cereblon"/>
</dbReference>
<reference evidence="5" key="1">
    <citation type="journal article" date="2011" name="Genome Biol.">
        <title>The draft genome of the carcinogenic human liver fluke Clonorchis sinensis.</title>
        <authorList>
            <person name="Wang X."/>
            <person name="Chen W."/>
            <person name="Huang Y."/>
            <person name="Sun J."/>
            <person name="Men J."/>
            <person name="Liu H."/>
            <person name="Luo F."/>
            <person name="Guo L."/>
            <person name="Lv X."/>
            <person name="Deng C."/>
            <person name="Zhou C."/>
            <person name="Fan Y."/>
            <person name="Li X."/>
            <person name="Huang L."/>
            <person name="Hu Y."/>
            <person name="Liang C."/>
            <person name="Hu X."/>
            <person name="Xu J."/>
            <person name="Yu X."/>
        </authorList>
    </citation>
    <scope>NUCLEOTIDE SEQUENCE [LARGE SCALE GENOMIC DNA]</scope>
    <source>
        <strain evidence="5">Henan</strain>
    </source>
</reference>
<evidence type="ECO:0000256" key="1">
    <source>
        <dbReference type="ARBA" id="ARBA00005613"/>
    </source>
</evidence>
<evidence type="ECO:0000313" key="5">
    <source>
        <dbReference type="EMBL" id="GAA57736.1"/>
    </source>
</evidence>
<accession>G7YXQ6</accession>
<dbReference type="AlphaFoldDB" id="G7YXQ6"/>
<dbReference type="InterPro" id="IPR034751">
    <property type="entry name" value="Yippee"/>
</dbReference>
<dbReference type="InterPro" id="IPR039058">
    <property type="entry name" value="Yippee_fam"/>
</dbReference>
<evidence type="ECO:0000256" key="2">
    <source>
        <dbReference type="ARBA" id="ARBA00022723"/>
    </source>
</evidence>
<dbReference type="Proteomes" id="UP000008909">
    <property type="component" value="Unassembled WGS sequence"/>
</dbReference>
<dbReference type="Pfam" id="PF03226">
    <property type="entry name" value="Yippee-Mis18"/>
    <property type="match status" value="1"/>
</dbReference>
<protein>
    <recommendedName>
        <fullName evidence="4">Protein yippee-like</fullName>
    </recommendedName>
</protein>
<dbReference type="STRING" id="79923.G7YXQ6"/>
<dbReference type="GO" id="GO:0046872">
    <property type="term" value="F:metal ion binding"/>
    <property type="evidence" value="ECO:0007669"/>
    <property type="project" value="UniProtKB-KW"/>
</dbReference>
<dbReference type="EMBL" id="DF144999">
    <property type="protein sequence ID" value="GAA57736.1"/>
    <property type="molecule type" value="Genomic_DNA"/>
</dbReference>
<evidence type="ECO:0000256" key="4">
    <source>
        <dbReference type="RuleBase" id="RU110713"/>
    </source>
</evidence>
<keyword evidence="2" id="KW-0479">Metal-binding</keyword>
<proteinExistence type="inferred from homology"/>
<name>G7YXQ6_CLOSI</name>
<keyword evidence="3" id="KW-0862">Zinc</keyword>
<evidence type="ECO:0000313" key="6">
    <source>
        <dbReference type="Proteomes" id="UP000008909"/>
    </source>
</evidence>
<organism evidence="5 6">
    <name type="scientific">Clonorchis sinensis</name>
    <name type="common">Chinese liver fluke</name>
    <dbReference type="NCBI Taxonomy" id="79923"/>
    <lineage>
        <taxon>Eukaryota</taxon>
        <taxon>Metazoa</taxon>
        <taxon>Spiralia</taxon>
        <taxon>Lophotrochozoa</taxon>
        <taxon>Platyhelminthes</taxon>
        <taxon>Trematoda</taxon>
        <taxon>Digenea</taxon>
        <taxon>Opisthorchiida</taxon>
        <taxon>Opisthorchiata</taxon>
        <taxon>Opisthorchiidae</taxon>
        <taxon>Clonorchis</taxon>
    </lineage>
</organism>
<keyword evidence="6" id="KW-1185">Reference proteome</keyword>
<reference key="2">
    <citation type="submission" date="2011-10" db="EMBL/GenBank/DDBJ databases">
        <title>The genome and transcriptome sequence of Clonorchis sinensis provide insights into the carcinogenic liver fluke.</title>
        <authorList>
            <person name="Wang X."/>
            <person name="Huang Y."/>
            <person name="Chen W."/>
            <person name="Liu H."/>
            <person name="Guo L."/>
            <person name="Chen Y."/>
            <person name="Luo F."/>
            <person name="Zhou W."/>
            <person name="Sun J."/>
            <person name="Mao Q."/>
            <person name="Liang P."/>
            <person name="Zhou C."/>
            <person name="Tian Y."/>
            <person name="Men J."/>
            <person name="Lv X."/>
            <person name="Huang L."/>
            <person name="Zhou J."/>
            <person name="Hu Y."/>
            <person name="Li R."/>
            <person name="Zhang F."/>
            <person name="Lei H."/>
            <person name="Li X."/>
            <person name="Hu X."/>
            <person name="Liang C."/>
            <person name="Xu J."/>
            <person name="Wu Z."/>
            <person name="Yu X."/>
        </authorList>
    </citation>
    <scope>NUCLEOTIDE SEQUENCE</scope>
    <source>
        <strain>Henan</strain>
    </source>
</reference>
<evidence type="ECO:0000256" key="3">
    <source>
        <dbReference type="ARBA" id="ARBA00022833"/>
    </source>
</evidence>
<dbReference type="FunCoup" id="G7YXQ6">
    <property type="interactions" value="304"/>
</dbReference>
<comment type="similarity">
    <text evidence="1 4">Belongs to the yippee family.</text>
</comment>
<dbReference type="PROSITE" id="PS51792">
    <property type="entry name" value="YIPPEE"/>
    <property type="match status" value="1"/>
</dbReference>
<gene>
    <name evidence="5" type="ORF">CLF_113138</name>
</gene>
<dbReference type="PANTHER" id="PTHR13848">
    <property type="entry name" value="PROTEIN YIPPEE-LIKE CG15309-RELATED"/>
    <property type="match status" value="1"/>
</dbReference>
<dbReference type="InParanoid" id="G7YXQ6"/>
<sequence length="136" mass="15484">MGRIFIEHLGGEKVFHCRRCGVPLSNDSEIVSTRFNGSSGRAYLFNRVVNISFSEIQVCFHILFFNSCSPQDRIMLTGRHLVRDVMCIKCNTKLGWTYEHAVERNEIYKEGRVILEEALFVESDGIADPLGERVGV</sequence>